<reference evidence="2" key="1">
    <citation type="submission" date="2017-10" db="EMBL/GenBank/DDBJ databases">
        <title>Completed PacBio SMRT sequence of Methylosinus trichosporium OB3b reveals presence of a third large plasmid.</title>
        <authorList>
            <person name="Charles T.C."/>
            <person name="Lynch M.D.J."/>
            <person name="Heil J.R."/>
            <person name="Cheng J."/>
        </authorList>
    </citation>
    <scope>NUCLEOTIDE SEQUENCE [LARGE SCALE GENOMIC DNA]</scope>
    <source>
        <strain evidence="2">OB3b</strain>
    </source>
</reference>
<organism evidence="1 2">
    <name type="scientific">Methylosinus trichosporium (strain ATCC 35070 / NCIMB 11131 / UNIQEM 75 / OB3b)</name>
    <dbReference type="NCBI Taxonomy" id="595536"/>
    <lineage>
        <taxon>Bacteria</taxon>
        <taxon>Pseudomonadati</taxon>
        <taxon>Pseudomonadota</taxon>
        <taxon>Alphaproteobacteria</taxon>
        <taxon>Hyphomicrobiales</taxon>
        <taxon>Methylocystaceae</taxon>
        <taxon>Methylosinus</taxon>
    </lineage>
</organism>
<accession>A0A2D2CYC6</accession>
<name>A0A2D2CYC6_METT3</name>
<gene>
    <name evidence="1" type="ORF">CQW49_07285</name>
</gene>
<dbReference type="InterPro" id="IPR006427">
    <property type="entry name" value="Portal_HK97"/>
</dbReference>
<dbReference type="Proteomes" id="UP000230709">
    <property type="component" value="Chromosome"/>
</dbReference>
<dbReference type="STRING" id="595536.GCA_000178815_03698"/>
<evidence type="ECO:0000313" key="1">
    <source>
        <dbReference type="EMBL" id="ATQ67714.1"/>
    </source>
</evidence>
<sequence>MPNCCEADMNFIERLAFVFGYEKRAGGNGGYFESYVAARGSYLAGGTSPEGVISALGVATACIARRSQGLASVPLCVHRNLGPSNVEQADNHPLYDVLNTCPNDYQSAYELREFLIRSHDLHGNAYARVERDNRGQVIALHPFAPTTVSIEVLANGRRRYRATDFSGKAWTLLQEEMLHVRGPSRDGIYGLSPLQIADGAVGVAVAANDFARSYFDNGSNPDGYITFPSGASKDAPDEIRKHWMAKHGANNRFAGPAVFTNGGEFKEIRINAADAQLLDTRKYSAEDIARIFDCPPTSVGIVDRSTYANTEQEALALVRNCLAPLAARFESAFARCLLTTAGRRSYFFRHDFAELLRGDMKTRYESYRLAREIGVFSPNDIRRRENEPPIEGGDVYHVPVNWAPLGAAPLGHNGGPPLGDGATGANG</sequence>
<dbReference type="Gene3D" id="1.20.1270.210">
    <property type="match status" value="1"/>
</dbReference>
<keyword evidence="2" id="KW-1185">Reference proteome</keyword>
<dbReference type="KEGG" id="mtw:CQW49_07285"/>
<dbReference type="AlphaFoldDB" id="A0A2D2CYC6"/>
<protein>
    <submittedName>
        <fullName evidence="1">Phage portal protein</fullName>
    </submittedName>
</protein>
<dbReference type="NCBIfam" id="TIGR01537">
    <property type="entry name" value="portal_HK97"/>
    <property type="match status" value="1"/>
</dbReference>
<evidence type="ECO:0000313" key="2">
    <source>
        <dbReference type="Proteomes" id="UP000230709"/>
    </source>
</evidence>
<dbReference type="EMBL" id="CP023737">
    <property type="protein sequence ID" value="ATQ67714.1"/>
    <property type="molecule type" value="Genomic_DNA"/>
</dbReference>
<proteinExistence type="predicted"/>
<dbReference type="InterPro" id="IPR006944">
    <property type="entry name" value="Phage/GTA_portal"/>
</dbReference>
<dbReference type="Pfam" id="PF04860">
    <property type="entry name" value="Phage_portal"/>
    <property type="match status" value="1"/>
</dbReference>